<reference evidence="1" key="1">
    <citation type="submission" date="2014-12" db="EMBL/GenBank/DDBJ databases">
        <title>Insight into the proteome of Arion vulgaris.</title>
        <authorList>
            <person name="Aradska J."/>
            <person name="Bulat T."/>
            <person name="Smidak R."/>
            <person name="Sarate P."/>
            <person name="Gangsoo J."/>
            <person name="Sialana F."/>
            <person name="Bilban M."/>
            <person name="Lubec G."/>
        </authorList>
    </citation>
    <scope>NUCLEOTIDE SEQUENCE</scope>
    <source>
        <tissue evidence="1">Skin</tissue>
    </source>
</reference>
<dbReference type="EMBL" id="HACG01025223">
    <property type="protein sequence ID" value="CEK72088.1"/>
    <property type="molecule type" value="Transcribed_RNA"/>
</dbReference>
<accession>A0A0B6ZU45</accession>
<name>A0A0B6ZU45_9EUPU</name>
<organism evidence="1">
    <name type="scientific">Arion vulgaris</name>
    <dbReference type="NCBI Taxonomy" id="1028688"/>
    <lineage>
        <taxon>Eukaryota</taxon>
        <taxon>Metazoa</taxon>
        <taxon>Spiralia</taxon>
        <taxon>Lophotrochozoa</taxon>
        <taxon>Mollusca</taxon>
        <taxon>Gastropoda</taxon>
        <taxon>Heterobranchia</taxon>
        <taxon>Euthyneura</taxon>
        <taxon>Panpulmonata</taxon>
        <taxon>Eupulmonata</taxon>
        <taxon>Stylommatophora</taxon>
        <taxon>Helicina</taxon>
        <taxon>Arionoidea</taxon>
        <taxon>Arionidae</taxon>
        <taxon>Arion</taxon>
    </lineage>
</organism>
<evidence type="ECO:0000313" key="1">
    <source>
        <dbReference type="EMBL" id="CEK72088.1"/>
    </source>
</evidence>
<proteinExistence type="predicted"/>
<sequence length="87" mass="10471">MFRYVCTLYIQNVQQYRARQMVHTSYSRTYADGTYDQIYADVHTPYGQTYADGTYTIWSDIYRCYIHHTTRQQMVHTPYDQIYANGT</sequence>
<gene>
    <name evidence="1" type="primary">ORF81020</name>
</gene>
<dbReference type="AlphaFoldDB" id="A0A0B6ZU45"/>
<protein>
    <submittedName>
        <fullName evidence="1">Uncharacterized protein</fullName>
    </submittedName>
</protein>